<name>A0A1B6ER53_9HEMI</name>
<accession>A0A1B6ER53</accession>
<feature type="non-terminal residue" evidence="1">
    <location>
        <position position="119"/>
    </location>
</feature>
<dbReference type="AlphaFoldDB" id="A0A1B6ER53"/>
<evidence type="ECO:0000313" key="1">
    <source>
        <dbReference type="EMBL" id="JAS40434.1"/>
    </source>
</evidence>
<sequence>SLEWSCARILGFVYVGWKVSCELHYIYKNCMTVNKLNAVKKLLRESSNIKTVKSELENVVDVGSTIRFSISRNSLFILMNLMDSIPKEELLTVISRLAVQFVHHYCDNYEDLPESEQVS</sequence>
<organism evidence="1">
    <name type="scientific">Cuerna arida</name>
    <dbReference type="NCBI Taxonomy" id="1464854"/>
    <lineage>
        <taxon>Eukaryota</taxon>
        <taxon>Metazoa</taxon>
        <taxon>Ecdysozoa</taxon>
        <taxon>Arthropoda</taxon>
        <taxon>Hexapoda</taxon>
        <taxon>Insecta</taxon>
        <taxon>Pterygota</taxon>
        <taxon>Neoptera</taxon>
        <taxon>Paraneoptera</taxon>
        <taxon>Hemiptera</taxon>
        <taxon>Auchenorrhyncha</taxon>
        <taxon>Membracoidea</taxon>
        <taxon>Cicadellidae</taxon>
        <taxon>Cicadellinae</taxon>
        <taxon>Proconiini</taxon>
        <taxon>Cuerna</taxon>
    </lineage>
</organism>
<dbReference type="EMBL" id="GECZ01029335">
    <property type="protein sequence ID" value="JAS40434.1"/>
    <property type="molecule type" value="Transcribed_RNA"/>
</dbReference>
<gene>
    <name evidence="1" type="ORF">g.1339</name>
</gene>
<protein>
    <submittedName>
        <fullName evidence="1">Uncharacterized protein</fullName>
    </submittedName>
</protein>
<proteinExistence type="predicted"/>
<reference evidence="1" key="1">
    <citation type="submission" date="2015-11" db="EMBL/GenBank/DDBJ databases">
        <title>De novo transcriptome assembly of four potential Pierce s Disease insect vectors from Arizona vineyards.</title>
        <authorList>
            <person name="Tassone E.E."/>
        </authorList>
    </citation>
    <scope>NUCLEOTIDE SEQUENCE</scope>
</reference>
<feature type="non-terminal residue" evidence="1">
    <location>
        <position position="1"/>
    </location>
</feature>